<keyword evidence="5 8" id="KW-0998">Cell outer membrane</keyword>
<dbReference type="eggNOG" id="COG2885">
    <property type="taxonomic scope" value="Bacteria"/>
</dbReference>
<organism evidence="10 11">
    <name type="scientific">Legionella shakespearei DSM 23087</name>
    <dbReference type="NCBI Taxonomy" id="1122169"/>
    <lineage>
        <taxon>Bacteria</taxon>
        <taxon>Pseudomonadati</taxon>
        <taxon>Pseudomonadota</taxon>
        <taxon>Gammaproteobacteria</taxon>
        <taxon>Legionellales</taxon>
        <taxon>Legionellaceae</taxon>
        <taxon>Legionella</taxon>
    </lineage>
</organism>
<evidence type="ECO:0000259" key="9">
    <source>
        <dbReference type="PROSITE" id="PS51123"/>
    </source>
</evidence>
<evidence type="ECO:0000256" key="1">
    <source>
        <dbReference type="ARBA" id="ARBA00022618"/>
    </source>
</evidence>
<comment type="similarity">
    <text evidence="8">Belongs to the Pal lipoprotein family.</text>
</comment>
<dbReference type="AlphaFoldDB" id="A0A0W0YL40"/>
<dbReference type="InterPro" id="IPR006665">
    <property type="entry name" value="OmpA-like"/>
</dbReference>
<dbReference type="OrthoDB" id="9809164at2"/>
<evidence type="ECO:0000256" key="6">
    <source>
        <dbReference type="ARBA" id="ARBA00023288"/>
    </source>
</evidence>
<dbReference type="STRING" id="1122169.Lsha_2482"/>
<dbReference type="InterPro" id="IPR036737">
    <property type="entry name" value="OmpA-like_sf"/>
</dbReference>
<dbReference type="InterPro" id="IPR050330">
    <property type="entry name" value="Bact_OuterMem_StrucFunc"/>
</dbReference>
<proteinExistence type="inferred from homology"/>
<dbReference type="EMBL" id="LNYW01000066">
    <property type="protein sequence ID" value="KTD57641.1"/>
    <property type="molecule type" value="Genomic_DNA"/>
</dbReference>
<dbReference type="Pfam" id="PF00691">
    <property type="entry name" value="OmpA"/>
    <property type="match status" value="1"/>
</dbReference>
<dbReference type="PATRIC" id="fig|1122169.6.peg.2853"/>
<dbReference type="Proteomes" id="UP000054600">
    <property type="component" value="Unassembled WGS sequence"/>
</dbReference>
<dbReference type="PANTHER" id="PTHR30329">
    <property type="entry name" value="STATOR ELEMENT OF FLAGELLAR MOTOR COMPLEX"/>
    <property type="match status" value="1"/>
</dbReference>
<protein>
    <recommendedName>
        <fullName evidence="8">Peptidoglycan-associated lipoprotein</fullName>
        <shortName evidence="8">PAL</shortName>
    </recommendedName>
</protein>
<dbReference type="NCBIfam" id="TIGR02802">
    <property type="entry name" value="Pal_lipo"/>
    <property type="match status" value="1"/>
</dbReference>
<keyword evidence="2 8" id="KW-0732">Signal</keyword>
<keyword evidence="3 8" id="KW-0472">Membrane</keyword>
<evidence type="ECO:0000256" key="3">
    <source>
        <dbReference type="ARBA" id="ARBA00023136"/>
    </source>
</evidence>
<evidence type="ECO:0000256" key="4">
    <source>
        <dbReference type="ARBA" id="ARBA00023139"/>
    </source>
</evidence>
<keyword evidence="4 8" id="KW-0564">Palmitate</keyword>
<keyword evidence="6 8" id="KW-0449">Lipoprotein</keyword>
<dbReference type="InterPro" id="IPR006664">
    <property type="entry name" value="OMP_bac"/>
</dbReference>
<dbReference type="Gene3D" id="3.30.1330.60">
    <property type="entry name" value="OmpA-like domain"/>
    <property type="match status" value="1"/>
</dbReference>
<comment type="function">
    <text evidence="8">Part of the Tol-Pal system, which plays a role in outer membrane invagination during cell division and is important for maintaining outer membrane integrity.</text>
</comment>
<evidence type="ECO:0000256" key="5">
    <source>
        <dbReference type="ARBA" id="ARBA00023237"/>
    </source>
</evidence>
<evidence type="ECO:0000313" key="10">
    <source>
        <dbReference type="EMBL" id="KTD57641.1"/>
    </source>
</evidence>
<sequence>MKAGSFFKLGLLAASIVLVTACSKTPGSADGGAMVGDADASAQGLGRMTRFAGQEPGESYTTQAPHNQLYLFSYDDSTLASKYLPSVNAQAEYLKNHPGARVLLAGHTDERGSREYNVALGEHRANTVADILRMAGVSRQQVRVVSYGKERPANYGHDDASHAQNRRVEFTYEATR</sequence>
<evidence type="ECO:0000256" key="2">
    <source>
        <dbReference type="ARBA" id="ARBA00022729"/>
    </source>
</evidence>
<evidence type="ECO:0000313" key="11">
    <source>
        <dbReference type="Proteomes" id="UP000054600"/>
    </source>
</evidence>
<dbReference type="PROSITE" id="PS51257">
    <property type="entry name" value="PROKAR_LIPOPROTEIN"/>
    <property type="match status" value="1"/>
</dbReference>
<comment type="caution">
    <text evidence="10">The sequence shown here is derived from an EMBL/GenBank/DDBJ whole genome shotgun (WGS) entry which is preliminary data.</text>
</comment>
<dbReference type="GO" id="GO:0051301">
    <property type="term" value="P:cell division"/>
    <property type="evidence" value="ECO:0007669"/>
    <property type="project" value="UniProtKB-UniRule"/>
</dbReference>
<reference evidence="10 11" key="1">
    <citation type="submission" date="2015-11" db="EMBL/GenBank/DDBJ databases">
        <title>Genomic analysis of 38 Legionella species identifies large and diverse effector repertoires.</title>
        <authorList>
            <person name="Burstein D."/>
            <person name="Amaro F."/>
            <person name="Zusman T."/>
            <person name="Lifshitz Z."/>
            <person name="Cohen O."/>
            <person name="Gilbert J.A."/>
            <person name="Pupko T."/>
            <person name="Shuman H.A."/>
            <person name="Segal G."/>
        </authorList>
    </citation>
    <scope>NUCLEOTIDE SEQUENCE [LARGE SCALE GENOMIC DNA]</scope>
    <source>
        <strain evidence="10 11">ATCC 49655</strain>
    </source>
</reference>
<dbReference type="CDD" id="cd07185">
    <property type="entry name" value="OmpA_C-like"/>
    <property type="match status" value="1"/>
</dbReference>
<dbReference type="GO" id="GO:0009279">
    <property type="term" value="C:cell outer membrane"/>
    <property type="evidence" value="ECO:0007669"/>
    <property type="project" value="UniProtKB-SubCell"/>
</dbReference>
<evidence type="ECO:0000256" key="7">
    <source>
        <dbReference type="ARBA" id="ARBA00023306"/>
    </source>
</evidence>
<dbReference type="SUPFAM" id="SSF103088">
    <property type="entry name" value="OmpA-like"/>
    <property type="match status" value="1"/>
</dbReference>
<keyword evidence="1 8" id="KW-0132">Cell division</keyword>
<keyword evidence="11" id="KW-1185">Reference proteome</keyword>
<gene>
    <name evidence="8 10" type="primary">pal</name>
    <name evidence="10" type="ORF">Lsha_2482</name>
</gene>
<name>A0A0W0YL40_9GAMM</name>
<dbReference type="PROSITE" id="PS51123">
    <property type="entry name" value="OMPA_2"/>
    <property type="match status" value="1"/>
</dbReference>
<dbReference type="InterPro" id="IPR014169">
    <property type="entry name" value="Pal_lipo_C"/>
</dbReference>
<keyword evidence="7 8" id="KW-0131">Cell cycle</keyword>
<dbReference type="InterPro" id="IPR039001">
    <property type="entry name" value="Pal"/>
</dbReference>
<dbReference type="PANTHER" id="PTHR30329:SF21">
    <property type="entry name" value="LIPOPROTEIN YIAD-RELATED"/>
    <property type="match status" value="1"/>
</dbReference>
<comment type="subcellular location">
    <subcellularLocation>
        <location evidence="8">Cell outer membrane</location>
        <topology evidence="8">Lipid-anchor</topology>
    </subcellularLocation>
</comment>
<accession>A0A0W0YL40</accession>
<dbReference type="PRINTS" id="PR01021">
    <property type="entry name" value="OMPADOMAIN"/>
</dbReference>
<dbReference type="HAMAP" id="MF_02204">
    <property type="entry name" value="Pal"/>
    <property type="match status" value="1"/>
</dbReference>
<dbReference type="RefSeq" id="WP_018577415.1">
    <property type="nucleotide sequence ID" value="NZ_KB892403.1"/>
</dbReference>
<evidence type="ECO:0000256" key="8">
    <source>
        <dbReference type="HAMAP-Rule" id="MF_02204"/>
    </source>
</evidence>
<comment type="subunit">
    <text evidence="8">The Tol-Pal system is composed of five core proteins: the inner membrane proteins TolA, TolQ and TolR, the periplasmic protein TolB and the outer membrane protein Pal. They form a network linking the inner and outer membranes and the peptidoglycan layer.</text>
</comment>
<feature type="domain" description="OmpA-like" evidence="9">
    <location>
        <begin position="60"/>
        <end position="176"/>
    </location>
</feature>